<name>A0AAV4EXX1_9GAST</name>
<dbReference type="InterPro" id="IPR011050">
    <property type="entry name" value="Pectin_lyase_fold/virulence"/>
</dbReference>
<proteinExistence type="predicted"/>
<dbReference type="Proteomes" id="UP000762676">
    <property type="component" value="Unassembled WGS sequence"/>
</dbReference>
<accession>A0AAV4EXX1</accession>
<dbReference type="Gene3D" id="2.160.20.10">
    <property type="entry name" value="Single-stranded right-handed beta-helix, Pectin lyase-like"/>
    <property type="match status" value="1"/>
</dbReference>
<sequence length="839" mass="95345">MVYLSHDPSGTVAHGYKHFTRFRVISRSLAYPLLTVLDDVTSWQAGDEIVVASTDFDWTQAEVKTIVQCPDCARNQIRVDGEFFYSHFGHVTYGVDERAEIGLLTRNIRVEGEVQESCYSNNSREKYLCDRFGMDTFGGHIKVVRGGFARIEHTELYHLGQQASKGHYPLHFHMCDEVSGQYFRNNCIRNSFSRCITVHGTDNATISDNVCFNHLGHGIFLEDSAERWNIIHRNLVLGTQHGTILLSDRKPDDCPNPNYCNLLASYWITRPENFLTDNVAAGGEFLAALLQGNGFVFVFADVPLGYSYNRQIERGLFRNMSAQFTKVARFSGNLMHSNKQTGLWFDSRISASQYHGGHYVAPDGIIKMNAFYDPREPPNENGTRTESVLSCFADTTTSVLSAHSTGTTSCDIRHSIFIGETENKGEPFTFVNTSSVYEHLPKEDKPTHHFDRSFSKNRPDAMQSAILMYQGLVFVDNCYFHRYYNHYYNDSFLDAWGYRPVRASAALSFHRTNHYPMVPRNGVMNLRFGYCDGEHDGFRVENGNSSSPYWKILDGNELTTFHDYDGSLTGTANTQIVRNRPFYVGPECLFKPQWDMAVCPYKYAQIATSDSVGLFARYVGQFRYQHYTKNTCVQLVIRGDDGVLSPKHVKRWAVLVSRDDQPGDVINMEGTNGLKYPVRVHKSYTIRFNNSLGAAPSHVEIKVKNGLEVRAIYNSDVFLHASNDVIRVAICFPKTTTKFRIKCSWPKINSRNRFPLWVDTLEQLDQDTTMRAFFWDTHTGFLLFKISSNETFTHLDQEAAGDAIPQVTITRLDGGKIPAVCNSNVPPYTNPKVRLQHQG</sequence>
<reference evidence="3 4" key="1">
    <citation type="journal article" date="2021" name="Elife">
        <title>Chloroplast acquisition without the gene transfer in kleptoplastic sea slugs, Plakobranchus ocellatus.</title>
        <authorList>
            <person name="Maeda T."/>
            <person name="Takahashi S."/>
            <person name="Yoshida T."/>
            <person name="Shimamura S."/>
            <person name="Takaki Y."/>
            <person name="Nagai Y."/>
            <person name="Toyoda A."/>
            <person name="Suzuki Y."/>
            <person name="Arimoto A."/>
            <person name="Ishii H."/>
            <person name="Satoh N."/>
            <person name="Nishiyama T."/>
            <person name="Hasebe M."/>
            <person name="Maruyama T."/>
            <person name="Minagawa J."/>
            <person name="Obokata J."/>
            <person name="Shigenobu S."/>
        </authorList>
    </citation>
    <scope>NUCLEOTIDE SEQUENCE [LARGE SCALE GENOMIC DNA]</scope>
</reference>
<dbReference type="InterPro" id="IPR055401">
    <property type="entry name" value="CEMIP_beta-hel_dom"/>
</dbReference>
<feature type="domain" description="CEMIP beta-helix" evidence="2">
    <location>
        <begin position="136"/>
        <end position="343"/>
    </location>
</feature>
<dbReference type="Pfam" id="PF24605">
    <property type="entry name" value="CEMIP_X"/>
    <property type="match status" value="1"/>
</dbReference>
<evidence type="ECO:0000313" key="3">
    <source>
        <dbReference type="EMBL" id="GFR65862.1"/>
    </source>
</evidence>
<gene>
    <name evidence="3" type="ORF">ElyMa_000213500</name>
</gene>
<feature type="domain" description="CEMIP" evidence="1">
    <location>
        <begin position="650"/>
        <end position="789"/>
    </location>
</feature>
<keyword evidence="3" id="KW-0812">Transmembrane</keyword>
<dbReference type="InterPro" id="IPR052252">
    <property type="entry name" value="CEMIP/CEMIP2"/>
</dbReference>
<keyword evidence="3" id="KW-0472">Membrane</keyword>
<dbReference type="InterPro" id="IPR012334">
    <property type="entry name" value="Pectin_lyas_fold"/>
</dbReference>
<evidence type="ECO:0000259" key="1">
    <source>
        <dbReference type="Pfam" id="PF24605"/>
    </source>
</evidence>
<comment type="caution">
    <text evidence="3">The sequence shown here is derived from an EMBL/GenBank/DDBJ whole genome shotgun (WGS) entry which is preliminary data.</text>
</comment>
<dbReference type="AlphaFoldDB" id="A0AAV4EXX1"/>
<dbReference type="SUPFAM" id="SSF51126">
    <property type="entry name" value="Pectin lyase-like"/>
    <property type="match status" value="1"/>
</dbReference>
<dbReference type="Pfam" id="PF24606">
    <property type="entry name" value="CEMIP_beta-hel"/>
    <property type="match status" value="1"/>
</dbReference>
<dbReference type="EMBL" id="BMAT01000413">
    <property type="protein sequence ID" value="GFR65862.1"/>
    <property type="molecule type" value="Genomic_DNA"/>
</dbReference>
<dbReference type="PANTHER" id="PTHR15535:SF17">
    <property type="entry name" value="TRANSMEMBRANE PROTEIN"/>
    <property type="match status" value="1"/>
</dbReference>
<protein>
    <submittedName>
        <fullName evidence="3">Transmembrane protein 2-like</fullName>
    </submittedName>
</protein>
<dbReference type="PANTHER" id="PTHR15535">
    <property type="entry name" value="TRANSMEMBRANE PROTEIN 2-RELATED"/>
    <property type="match status" value="1"/>
</dbReference>
<evidence type="ECO:0000313" key="4">
    <source>
        <dbReference type="Proteomes" id="UP000762676"/>
    </source>
</evidence>
<dbReference type="InterPro" id="IPR055400">
    <property type="entry name" value="CEMIP_X"/>
</dbReference>
<evidence type="ECO:0000259" key="2">
    <source>
        <dbReference type="Pfam" id="PF24606"/>
    </source>
</evidence>
<keyword evidence="4" id="KW-1185">Reference proteome</keyword>
<organism evidence="3 4">
    <name type="scientific">Elysia marginata</name>
    <dbReference type="NCBI Taxonomy" id="1093978"/>
    <lineage>
        <taxon>Eukaryota</taxon>
        <taxon>Metazoa</taxon>
        <taxon>Spiralia</taxon>
        <taxon>Lophotrochozoa</taxon>
        <taxon>Mollusca</taxon>
        <taxon>Gastropoda</taxon>
        <taxon>Heterobranchia</taxon>
        <taxon>Euthyneura</taxon>
        <taxon>Panpulmonata</taxon>
        <taxon>Sacoglossa</taxon>
        <taxon>Placobranchoidea</taxon>
        <taxon>Plakobranchidae</taxon>
        <taxon>Elysia</taxon>
    </lineage>
</organism>